<name>A0ABT0PWG2_9RHOB</name>
<evidence type="ECO:0000313" key="1">
    <source>
        <dbReference type="EMBL" id="MCL6281911.1"/>
    </source>
</evidence>
<protein>
    <recommendedName>
        <fullName evidence="3">Lipoprotein</fullName>
    </recommendedName>
</protein>
<reference evidence="1" key="1">
    <citation type="submission" date="2022-05" db="EMBL/GenBank/DDBJ databases">
        <authorList>
            <person name="Park J.-S."/>
        </authorList>
    </citation>
    <scope>NUCLEOTIDE SEQUENCE</scope>
    <source>
        <strain evidence="1">2012CJ41-6</strain>
    </source>
</reference>
<evidence type="ECO:0008006" key="3">
    <source>
        <dbReference type="Google" id="ProtNLM"/>
    </source>
</evidence>
<accession>A0ABT0PWG2</accession>
<gene>
    <name evidence="1" type="ORF">M3P21_00055</name>
</gene>
<dbReference type="EMBL" id="JAMFMB010000001">
    <property type="protein sequence ID" value="MCL6281911.1"/>
    <property type="molecule type" value="Genomic_DNA"/>
</dbReference>
<proteinExistence type="predicted"/>
<dbReference type="PROSITE" id="PS51257">
    <property type="entry name" value="PROKAR_LIPOPROTEIN"/>
    <property type="match status" value="1"/>
</dbReference>
<comment type="caution">
    <text evidence="1">The sequence shown here is derived from an EMBL/GenBank/DDBJ whole genome shotgun (WGS) entry which is preliminary data.</text>
</comment>
<organism evidence="1 2">
    <name type="scientific">Ruegeria spongiae</name>
    <dbReference type="NCBI Taxonomy" id="2942209"/>
    <lineage>
        <taxon>Bacteria</taxon>
        <taxon>Pseudomonadati</taxon>
        <taxon>Pseudomonadota</taxon>
        <taxon>Alphaproteobacteria</taxon>
        <taxon>Rhodobacterales</taxon>
        <taxon>Roseobacteraceae</taxon>
        <taxon>Ruegeria</taxon>
    </lineage>
</organism>
<dbReference type="RefSeq" id="WP_249705806.1">
    <property type="nucleotide sequence ID" value="NZ_JAMFMB010000001.1"/>
</dbReference>
<sequence>MKHIGSILALAFLAACAPQDIVPGKSSARFREYPTRLFDVFEAACTGPAYTFSHSGKEIYECRELLPPPEAAATILAYDGYPGDLPQLVIRFIATQDAPGYVVDAELFLNVPQKKGLAQRVVPGDPRINRRMSRLLRMAGGVPIEPGVSAEPG</sequence>
<dbReference type="Proteomes" id="UP001203880">
    <property type="component" value="Unassembled WGS sequence"/>
</dbReference>
<keyword evidence="2" id="KW-1185">Reference proteome</keyword>
<evidence type="ECO:0000313" key="2">
    <source>
        <dbReference type="Proteomes" id="UP001203880"/>
    </source>
</evidence>